<dbReference type="HOGENOM" id="CLU_2622333_0_0_1"/>
<comment type="caution">
    <text evidence="1">The sequence shown here is derived from an EMBL/GenBank/DDBJ whole genome shotgun (WGS) entry which is preliminary data.</text>
</comment>
<organism evidence="1 2">
    <name type="scientific">Hypocrea atroviridis (strain ATCC 20476 / IMI 206040)</name>
    <name type="common">Trichoderma atroviride</name>
    <dbReference type="NCBI Taxonomy" id="452589"/>
    <lineage>
        <taxon>Eukaryota</taxon>
        <taxon>Fungi</taxon>
        <taxon>Dikarya</taxon>
        <taxon>Ascomycota</taxon>
        <taxon>Pezizomycotina</taxon>
        <taxon>Sordariomycetes</taxon>
        <taxon>Hypocreomycetidae</taxon>
        <taxon>Hypocreales</taxon>
        <taxon>Hypocreaceae</taxon>
        <taxon>Trichoderma</taxon>
    </lineage>
</organism>
<evidence type="ECO:0000313" key="1">
    <source>
        <dbReference type="EMBL" id="EHK49159.1"/>
    </source>
</evidence>
<dbReference type="EMBL" id="ABDG02000017">
    <property type="protein sequence ID" value="EHK49159.1"/>
    <property type="molecule type" value="Genomic_DNA"/>
</dbReference>
<gene>
    <name evidence="1" type="ORF">TRIATDRAFT_297833</name>
</gene>
<accession>G9NJT6</accession>
<protein>
    <submittedName>
        <fullName evidence="1">Uncharacterized protein</fullName>
    </submittedName>
</protein>
<evidence type="ECO:0000313" key="2">
    <source>
        <dbReference type="Proteomes" id="UP000005426"/>
    </source>
</evidence>
<dbReference type="Proteomes" id="UP000005426">
    <property type="component" value="Unassembled WGS sequence"/>
</dbReference>
<dbReference type="AlphaFoldDB" id="G9NJT6"/>
<name>G9NJT6_HYPAI</name>
<reference evidence="1 2" key="1">
    <citation type="journal article" date="2011" name="Genome Biol.">
        <title>Comparative genome sequence analysis underscores mycoparasitism as the ancestral life style of Trichoderma.</title>
        <authorList>
            <person name="Kubicek C.P."/>
            <person name="Herrera-Estrella A."/>
            <person name="Seidl-Seiboth V."/>
            <person name="Martinez D.A."/>
            <person name="Druzhinina I.S."/>
            <person name="Thon M."/>
            <person name="Zeilinger S."/>
            <person name="Casas-Flores S."/>
            <person name="Horwitz B.A."/>
            <person name="Mukherjee P.K."/>
            <person name="Mukherjee M."/>
            <person name="Kredics L."/>
            <person name="Alcaraz L.D."/>
            <person name="Aerts A."/>
            <person name="Antal Z."/>
            <person name="Atanasova L."/>
            <person name="Cervantes-Badillo M.G."/>
            <person name="Challacombe J."/>
            <person name="Chertkov O."/>
            <person name="McCluskey K."/>
            <person name="Coulpier F."/>
            <person name="Deshpande N."/>
            <person name="von Doehren H."/>
            <person name="Ebbole D.J."/>
            <person name="Esquivel-Naranjo E.U."/>
            <person name="Fekete E."/>
            <person name="Flipphi M."/>
            <person name="Glaser F."/>
            <person name="Gomez-Rodriguez E.Y."/>
            <person name="Gruber S."/>
            <person name="Han C."/>
            <person name="Henrissat B."/>
            <person name="Hermosa R."/>
            <person name="Hernandez-Onate M."/>
            <person name="Karaffa L."/>
            <person name="Kosti I."/>
            <person name="Le Crom S."/>
            <person name="Lindquist E."/>
            <person name="Lucas S."/>
            <person name="Luebeck M."/>
            <person name="Luebeck P.S."/>
            <person name="Margeot A."/>
            <person name="Metz B."/>
            <person name="Misra M."/>
            <person name="Nevalainen H."/>
            <person name="Omann M."/>
            <person name="Packer N."/>
            <person name="Perrone G."/>
            <person name="Uresti-Rivera E.E."/>
            <person name="Salamov A."/>
            <person name="Schmoll M."/>
            <person name="Seiboth B."/>
            <person name="Shapiro H."/>
            <person name="Sukno S."/>
            <person name="Tamayo-Ramos J.A."/>
            <person name="Tisch D."/>
            <person name="Wiest A."/>
            <person name="Wilkinson H.H."/>
            <person name="Zhang M."/>
            <person name="Coutinho P.M."/>
            <person name="Kenerley C.M."/>
            <person name="Monte E."/>
            <person name="Baker S.E."/>
            <person name="Grigoriev I.V."/>
        </authorList>
    </citation>
    <scope>NUCLEOTIDE SEQUENCE [LARGE SCALE GENOMIC DNA]</scope>
    <source>
        <strain evidence="2">ATCC 20476 / IMI 206040</strain>
    </source>
</reference>
<sequence>MILMRRCRKHQRTPCVSCSLCCRLRACGSIPVYAVHLKVADLYLSPKLSQLADCLQEPRDGSSPRSLPSMSILAVKAL</sequence>
<proteinExistence type="predicted"/>
<keyword evidence="2" id="KW-1185">Reference proteome</keyword>